<organism evidence="1 2">
    <name type="scientific">Amycolatopsis saalfeldensis</name>
    <dbReference type="NCBI Taxonomy" id="394193"/>
    <lineage>
        <taxon>Bacteria</taxon>
        <taxon>Bacillati</taxon>
        <taxon>Actinomycetota</taxon>
        <taxon>Actinomycetes</taxon>
        <taxon>Pseudonocardiales</taxon>
        <taxon>Pseudonocardiaceae</taxon>
        <taxon>Amycolatopsis</taxon>
    </lineage>
</organism>
<dbReference type="EMBL" id="FOEF01000031">
    <property type="protein sequence ID" value="SEP53765.1"/>
    <property type="molecule type" value="Genomic_DNA"/>
</dbReference>
<dbReference type="InterPro" id="IPR028965">
    <property type="entry name" value="Imm7"/>
</dbReference>
<evidence type="ECO:0000313" key="2">
    <source>
        <dbReference type="Proteomes" id="UP000198582"/>
    </source>
</evidence>
<proteinExistence type="predicted"/>
<dbReference type="STRING" id="394193.SAMN04489732_1314"/>
<dbReference type="OrthoDB" id="4557988at2"/>
<dbReference type="Pfam" id="PF15585">
    <property type="entry name" value="Imm7"/>
    <property type="match status" value="1"/>
</dbReference>
<name>A0A1H8YNJ1_9PSEU</name>
<dbReference type="RefSeq" id="WP_091628630.1">
    <property type="nucleotide sequence ID" value="NZ_FOEF01000031.1"/>
</dbReference>
<gene>
    <name evidence="1" type="ORF">SAMN04489732_1314</name>
</gene>
<reference evidence="1 2" key="1">
    <citation type="submission" date="2016-10" db="EMBL/GenBank/DDBJ databases">
        <authorList>
            <person name="de Groot N.N."/>
        </authorList>
    </citation>
    <scope>NUCLEOTIDE SEQUENCE [LARGE SCALE GENOMIC DNA]</scope>
    <source>
        <strain evidence="1 2">DSM 44993</strain>
    </source>
</reference>
<evidence type="ECO:0000313" key="1">
    <source>
        <dbReference type="EMBL" id="SEP53765.1"/>
    </source>
</evidence>
<keyword evidence="2" id="KW-1185">Reference proteome</keyword>
<accession>A0A1H8YNJ1</accession>
<sequence>MYEFHGWFQLSESPKEIEFGEEKFDDLLKGVRDRVAEIDWASGEAALKVFNGEHLLLVNGAPNRRRDEERELTELLEYVARQLPGSWGLLYEQAEDMESPPGQGGYRVRVMARGEITVRLDPFLSPVQPVVED</sequence>
<dbReference type="AlphaFoldDB" id="A0A1H8YNJ1"/>
<dbReference type="Proteomes" id="UP000198582">
    <property type="component" value="Unassembled WGS sequence"/>
</dbReference>
<protein>
    <submittedName>
        <fullName evidence="1">Immunity protein 7</fullName>
    </submittedName>
</protein>